<evidence type="ECO:0000256" key="1">
    <source>
        <dbReference type="SAM" id="SignalP"/>
    </source>
</evidence>
<proteinExistence type="predicted"/>
<feature type="signal peptide" evidence="1">
    <location>
        <begin position="1"/>
        <end position="23"/>
    </location>
</feature>
<feature type="chain" id="PRO_5011732558" evidence="1">
    <location>
        <begin position="24"/>
        <end position="178"/>
    </location>
</feature>
<evidence type="ECO:0000313" key="3">
    <source>
        <dbReference type="Proteomes" id="UP000198618"/>
    </source>
</evidence>
<sequence length="178" mass="20474">MRKSTLIIGTLSAILTSASVILAQRTSDKPAEIQWIDGEDSDDMNEPKPMFYVGDDVLIYDPYTAEFFSDGETIAPTKYEITDVKYDEEHSVFRYRLEGGDPNDWYSEDWLSLPATTDFIREWEPEGMTEAEREKLSEELDDSARQTAIDYYLDMLTYGSENEKAYAERLLTELTKGE</sequence>
<dbReference type="Proteomes" id="UP000198618">
    <property type="component" value="Unassembled WGS sequence"/>
</dbReference>
<reference evidence="2 3" key="1">
    <citation type="submission" date="2016-10" db="EMBL/GenBank/DDBJ databases">
        <authorList>
            <person name="de Groot N.N."/>
        </authorList>
    </citation>
    <scope>NUCLEOTIDE SEQUENCE [LARGE SCALE GENOMIC DNA]</scope>
    <source>
        <strain evidence="2 3">IBRC-M 10780</strain>
    </source>
</reference>
<protein>
    <submittedName>
        <fullName evidence="2">Uncharacterized protein</fullName>
    </submittedName>
</protein>
<keyword evidence="1" id="KW-0732">Signal</keyword>
<dbReference type="AlphaFoldDB" id="A0A1I0EDM8"/>
<name>A0A1I0EDM8_9BACI</name>
<keyword evidence="3" id="KW-1185">Reference proteome</keyword>
<gene>
    <name evidence="2" type="ORF">SAMN05216389_11149</name>
</gene>
<organism evidence="2 3">
    <name type="scientific">Oceanobacillus limi</name>
    <dbReference type="NCBI Taxonomy" id="930131"/>
    <lineage>
        <taxon>Bacteria</taxon>
        <taxon>Bacillati</taxon>
        <taxon>Bacillota</taxon>
        <taxon>Bacilli</taxon>
        <taxon>Bacillales</taxon>
        <taxon>Bacillaceae</taxon>
        <taxon>Oceanobacillus</taxon>
    </lineage>
</organism>
<evidence type="ECO:0000313" key="2">
    <source>
        <dbReference type="EMBL" id="SET43074.1"/>
    </source>
</evidence>
<dbReference type="EMBL" id="FOHE01000011">
    <property type="protein sequence ID" value="SET43074.1"/>
    <property type="molecule type" value="Genomic_DNA"/>
</dbReference>
<accession>A0A1I0EDM8</accession>
<dbReference type="STRING" id="930131.SAMN05216389_11149"/>
<dbReference type="RefSeq" id="WP_090870352.1">
    <property type="nucleotide sequence ID" value="NZ_FOHE01000011.1"/>
</dbReference>